<dbReference type="STRING" id="1147123.SAMN05443428_10874"/>
<sequence>MKKNVKLLAFGLVGALVLSTWTIGPSTKFFGADTVSAATTGESSPSKTPTTTTKVPTTSKTSTVSKTSGQLTRLLALHSYGEDVKLLQTLLNQLGYKLKVDGIYGPKTLAAVKSFQIKKGLKADGVVGPKTFAKFNIAPAQTTVPIAKEEKATVMIGKVDYAAHGTKCFTVAVAAVSGDKIVAAYIDDYQYMPKDAAKGVPNSDADFGKNYPEGNVLGSKMTNAEYYSQNMKTKAQATVPIDKNFAAIEQYVKGKTIKELEAVLSSTPKDKMADAVSGATLADTYGYVSAIVEAAKAAKSDVSIQVDAKELSNVKIGKVDYAAHGTKCFTVAVAAVVGDKVVASYIDDYQFMPKDAAKGVPNSDADFGKNYPQGNVLGSKMTNADYYSQNMKTKANATVPIDKNFDAIRKYVTGKTIAELEAALSSTPKDKMADAVSGATLADTYGYISAIVNAAKAAK</sequence>
<dbReference type="InterPro" id="IPR002477">
    <property type="entry name" value="Peptidoglycan-bd-like"/>
</dbReference>
<dbReference type="Gene3D" id="1.10.101.10">
    <property type="entry name" value="PGBD-like superfamily/PGBD"/>
    <property type="match status" value="1"/>
</dbReference>
<organism evidence="3 4">
    <name type="scientific">Caloramator quimbayensis</name>
    <dbReference type="NCBI Taxonomy" id="1147123"/>
    <lineage>
        <taxon>Bacteria</taxon>
        <taxon>Bacillati</taxon>
        <taxon>Bacillota</taxon>
        <taxon>Clostridia</taxon>
        <taxon>Eubacteriales</taxon>
        <taxon>Clostridiaceae</taxon>
        <taxon>Caloramator</taxon>
    </lineage>
</organism>
<dbReference type="InterPro" id="IPR036365">
    <property type="entry name" value="PGBD-like_sf"/>
</dbReference>
<name>A0A1T4XEC1_9CLOT</name>
<dbReference type="Proteomes" id="UP000190105">
    <property type="component" value="Unassembled WGS sequence"/>
</dbReference>
<dbReference type="Pfam" id="PF01471">
    <property type="entry name" value="PG_binding_1"/>
    <property type="match status" value="1"/>
</dbReference>
<feature type="compositionally biased region" description="Low complexity" evidence="1">
    <location>
        <begin position="43"/>
        <end position="63"/>
    </location>
</feature>
<accession>A0A1T4XEC1</accession>
<evidence type="ECO:0000256" key="1">
    <source>
        <dbReference type="SAM" id="MobiDB-lite"/>
    </source>
</evidence>
<proteinExistence type="predicted"/>
<evidence type="ECO:0000259" key="2">
    <source>
        <dbReference type="Pfam" id="PF01471"/>
    </source>
</evidence>
<evidence type="ECO:0000313" key="4">
    <source>
        <dbReference type="Proteomes" id="UP000190105"/>
    </source>
</evidence>
<dbReference type="OrthoDB" id="2604992at2"/>
<keyword evidence="4" id="KW-1185">Reference proteome</keyword>
<reference evidence="4" key="1">
    <citation type="submission" date="2017-02" db="EMBL/GenBank/DDBJ databases">
        <authorList>
            <person name="Varghese N."/>
            <person name="Submissions S."/>
        </authorList>
    </citation>
    <scope>NUCLEOTIDE SEQUENCE [LARGE SCALE GENOMIC DNA]</scope>
    <source>
        <strain evidence="4">USBA 833</strain>
    </source>
</reference>
<evidence type="ECO:0000313" key="3">
    <source>
        <dbReference type="EMBL" id="SKA87892.1"/>
    </source>
</evidence>
<gene>
    <name evidence="3" type="ORF">SAMN05443428_10874</name>
</gene>
<dbReference type="RefSeq" id="WP_078696381.1">
    <property type="nucleotide sequence ID" value="NZ_FUYH01000008.1"/>
</dbReference>
<dbReference type="SUPFAM" id="SSF47090">
    <property type="entry name" value="PGBD-like"/>
    <property type="match status" value="1"/>
</dbReference>
<dbReference type="InterPro" id="IPR036366">
    <property type="entry name" value="PGBDSf"/>
</dbReference>
<feature type="region of interest" description="Disordered" evidence="1">
    <location>
        <begin position="38"/>
        <end position="63"/>
    </location>
</feature>
<dbReference type="AlphaFoldDB" id="A0A1T4XEC1"/>
<dbReference type="EMBL" id="FUYH01000008">
    <property type="protein sequence ID" value="SKA87892.1"/>
    <property type="molecule type" value="Genomic_DNA"/>
</dbReference>
<feature type="domain" description="Peptidoglycan binding-like" evidence="2">
    <location>
        <begin position="81"/>
        <end position="134"/>
    </location>
</feature>
<protein>
    <submittedName>
        <fullName evidence="3">Putative peptidoglycan binding domain-containing protein</fullName>
    </submittedName>
</protein>